<keyword evidence="2" id="KW-0964">Secreted</keyword>
<evidence type="ECO:0000256" key="1">
    <source>
        <dbReference type="ARBA" id="ARBA00004613"/>
    </source>
</evidence>
<dbReference type="PANTHER" id="PTHR12338:SF8">
    <property type="entry name" value="HEME_HEMOPEXIN-BINDING PROTEIN"/>
    <property type="match status" value="1"/>
</dbReference>
<dbReference type="InterPro" id="IPR050909">
    <property type="entry name" value="Bact_Autotransporter_VF"/>
</dbReference>
<dbReference type="PANTHER" id="PTHR12338">
    <property type="entry name" value="AUTOTRANSPORTER"/>
    <property type="match status" value="1"/>
</dbReference>
<proteinExistence type="predicted"/>
<evidence type="ECO:0000259" key="5">
    <source>
        <dbReference type="SMART" id="SM00912"/>
    </source>
</evidence>
<feature type="domain" description="Filamentous haemagglutinin FhaB/tRNA nuclease CdiA-like TPS" evidence="5">
    <location>
        <begin position="19"/>
        <end position="131"/>
    </location>
</feature>
<gene>
    <name evidence="6" type="primary">hxuA</name>
    <name evidence="6" type="ORF">AA347_01669</name>
</gene>
<accession>A0A1C7WRI9</accession>
<protein>
    <submittedName>
        <fullName evidence="6">Heme/hemopexin-binding protein</fullName>
    </submittedName>
</protein>
<dbReference type="SUPFAM" id="SSF51126">
    <property type="entry name" value="Pectin lyase-like"/>
    <property type="match status" value="1"/>
</dbReference>
<dbReference type="SMART" id="SM00912">
    <property type="entry name" value="Haemagg_act"/>
    <property type="match status" value="1"/>
</dbReference>
<dbReference type="Gene3D" id="3.30.210.10">
    <property type="entry name" value="DNA polymerase, thumb domain"/>
    <property type="match status" value="4"/>
</dbReference>
<evidence type="ECO:0000256" key="2">
    <source>
        <dbReference type="ARBA" id="ARBA00022525"/>
    </source>
</evidence>
<reference evidence="6 7" key="1">
    <citation type="submission" date="2015-10" db="EMBL/GenBank/DDBJ databases">
        <authorList>
            <person name="Rovetto F.F."/>
            <person name="Cocolin L.L."/>
            <person name="Illeghems K.K."/>
            <person name="Van Nieuwerbuegh F.F."/>
            <person name="Houf K.K."/>
        </authorList>
    </citation>
    <scope>NUCLEOTIDE SEQUENCE [LARGE SCALE GENOMIC DNA]</scope>
    <source>
        <strain evidence="6 7">LMG 24486</strain>
    </source>
</reference>
<comment type="subcellular location">
    <subcellularLocation>
        <location evidence="1">Secreted</location>
    </subcellularLocation>
</comment>
<evidence type="ECO:0000256" key="3">
    <source>
        <dbReference type="ARBA" id="ARBA00022729"/>
    </source>
</evidence>
<dbReference type="InterPro" id="IPR037160">
    <property type="entry name" value="DNA_Pol_thumb_sf"/>
</dbReference>
<comment type="caution">
    <text evidence="6">The sequence shown here is derived from an EMBL/GenBank/DDBJ whole genome shotgun (WGS) entry which is preliminary data.</text>
</comment>
<evidence type="ECO:0000313" key="7">
    <source>
        <dbReference type="Proteomes" id="UP000092987"/>
    </source>
</evidence>
<dbReference type="Pfam" id="PF18676">
    <property type="entry name" value="MBG_2"/>
    <property type="match status" value="14"/>
</dbReference>
<keyword evidence="7" id="KW-1185">Reference proteome</keyword>
<dbReference type="InterPro" id="IPR011050">
    <property type="entry name" value="Pectin_lyase_fold/virulence"/>
</dbReference>
<dbReference type="NCBIfam" id="TIGR01901">
    <property type="entry name" value="adhes_NPXG"/>
    <property type="match status" value="1"/>
</dbReference>
<name>A0A1C7WRI9_9BACT</name>
<dbReference type="InterPro" id="IPR041286">
    <property type="entry name" value="MBG_2"/>
</dbReference>
<dbReference type="Proteomes" id="UP000092987">
    <property type="component" value="Unassembled WGS sequence"/>
</dbReference>
<dbReference type="RefSeq" id="WP_066390537.1">
    <property type="nucleotide sequence ID" value="NZ_CP035926.1"/>
</dbReference>
<evidence type="ECO:0000256" key="4">
    <source>
        <dbReference type="SAM" id="SignalP"/>
    </source>
</evidence>
<feature type="chain" id="PRO_5047236514" evidence="4">
    <location>
        <begin position="22"/>
        <end position="5598"/>
    </location>
</feature>
<dbReference type="Gene3D" id="2.160.20.110">
    <property type="match status" value="9"/>
</dbReference>
<feature type="signal peptide" evidence="4">
    <location>
        <begin position="1"/>
        <end position="21"/>
    </location>
</feature>
<organism evidence="6 7">
    <name type="scientific">Aliarcobacter thereius LMG 24486</name>
    <dbReference type="NCBI Taxonomy" id="1032240"/>
    <lineage>
        <taxon>Bacteria</taxon>
        <taxon>Pseudomonadati</taxon>
        <taxon>Campylobacterota</taxon>
        <taxon>Epsilonproteobacteria</taxon>
        <taxon>Campylobacterales</taxon>
        <taxon>Arcobacteraceae</taxon>
        <taxon>Aliarcobacter</taxon>
    </lineage>
</organism>
<evidence type="ECO:0000313" key="6">
    <source>
        <dbReference type="EMBL" id="OCL96178.1"/>
    </source>
</evidence>
<dbReference type="EMBL" id="LLKQ01000001">
    <property type="protein sequence ID" value="OCL96178.1"/>
    <property type="molecule type" value="Genomic_DNA"/>
</dbReference>
<dbReference type="InterPro" id="IPR008638">
    <property type="entry name" value="FhaB/CdiA-like_TPS"/>
</dbReference>
<sequence>MKKKIYIIILFLIINISTLYAAPQGANVVSGNVNINQIGNITNVNQTTNKAIVNWQSFSVGKNEVVNFNQPNINSSILNRVVGFDKSFIDGAINSNGKVFLVNPNGVVFSKDAVINVGGLVASTRDITNENFLSGNYVFEGSSSSGILNQGKIISADSSLVALLGQNVINEGVIAAKLGSVVLASGDRFTLNLNGNSLTNLTIDKGTYNSLVSNKGLIQADGSNVYLTSKALDEIIKGVTNNDGIIEAKSIEQDKGKVLLAGDNINVDGTIDATQIFAGSINDLKTNIKNSAILKADFVETSGKTLNIENGATIKAKKWLIDPVDVTIDNGTGALGGSSVGASIIANALNSGTDITIQATNNIYVNQGFSWTQSNLELDALNSIYINSVLNGSGTAGLSLKYNAVNGKFYTQMNADKNGRFDPLDGTRNNGGEGFAGKINFSGSGGVKINGETYTAITNSAEFKALINASGKYYLANDIVLSTGWINLGTLTGSIEGFGHLITGLGSTTQGLFQNINGGKITNMGLNGTISGNSSNIGFYAGHLYGNGKLDNVYASGSIKGTNDVGGLVANIYDNAQIIHSFKSGRVDATGSNAGGIASKIYGNSRIYDTYTWSDVSAYKSAGGFASALYGTAQIHNSKVNGNIVETIDKAYAGNSEPRGAGFISTISSGTLIDNSHVYITNIKSGRDIGGFVGYLNGGTITNSSSSANVEGGNNTAAYWIGGFAGYVDNNSVLKGNISRGNVKGYNTSVGGFAGFVSGGTNFEDNHYLPQNIGTTISPNVSGTNNVGGLIGHSIGTLTISNSSAQGVISSTGIGTGGLIGYSNITNINNSWFGDFELDSNNRLQFDALGKPIKSLNINSKIYSNNYGVGGYIGWANNDTSINGAYLSVDTIYGLRSVGGLVGETAANTSLYVKKGIETSTENLSNKLGYIYVKTDIHGLNNSVGRVGGISGLVWDNFEISDTNIDINRIYSIGNHQHVAGLVGYKYRNIGNVKVENVNLTLRNDLKGGQYLGGLFGQIAGGNVSIKNTQVDLGNQALEAEVELDPNPNPNPNPEPDDENLVDGTTSYVGGLIGYLQGSGTVNIENVIVKAHSIKTNASNYIGGLIGHDSSSGAGTIKNTKVLLNPTAGFIGNNANNASYVGGLIGYANSIYEVQNSEVLVGTIRGSSYLGGLFGYVVGANISDTKVTIDTILGSSSYVGGFAGGVGNGGLTLAGANEVRANQIQGTYYVGGVAGVVTGATSIDGIKVTVANNILGTSHTSNNGAVGGLVGQVNNTLIIKNAKVTAQNIYNSHASVQFIGGLVGYQNSTNQYIISDVEVTTTGTIGIKGYANIGGLIGTTNSTNANNSITNAYVNSRLEGFNIGGLIGRGGNNASSKTIIDSVYYKGDIVSRRGYTGGLVGYGYTTGTYEVNNAWVGNYTFVIDSSTNSITSATKNSENYSFTFPTVGTYIGGMFGIVGNLSVTNSGVNLKGSLIATHSVGGVAGKVDGSFVAQDVQVNIENDIYTTSVYTTSNTNTYYYDSFVGGLVGWLNNGSAAISNVVINARDFYGVNSGARSIGGLIGRQYGNYAFNIEDVEVNINQIKGSNFLSGLIGRSQENIQATNSIKDASVKLTNGIVANSGYIGGFISNIHNNSTLLIENSLYEGSVSTGYYIGGLVGSSGNLIVKNTIIGKADKSNYIRGSYGLGGVAGYVNGTLSLEDVEINFADITGTSYRVGGVAGYVAGALKVDETTVNINKIQGTYDVSGLVGRANNTTHIGMESGSSFGARVNTAEIIATANASNGLGGLVGYANAVVFIKNSDVVATTQIRANSGNNVGGLVGYMSVATGYSIENASVTAPLIYGGTGVGGLLGYANNTVGTRTIANSHANVNLVHGTGNYVGGLIGNSSGAIAVNISNSSFVGGIKGKAEIGGLVGTLHSITNLTNVYAGNFIITKNADGSIDSASVNSSSNYTIDSGNSSYVGGAIGYTSSALTANNVEVNFDSISGYRYIGGFIGEIRGAFTANGVKVTINGNIIATESSETNVGGLIGKTSGGAIKITNTDVEFDNILASNGRVAAGLIAWQSGNYIVELENINVNFNKIEAKNNSVAGLIAVDSSTNANNSIKNVSVNGDLSLTASGAYVAGFIGNASGSYNVEESSFEGDIRGNNSYSAGFFGTVGNLEVINSSVKITSNLTGTYHLSGLAGMVNHGNLKVHNSNIEFLDILGTSNRNAGLVGYVGNGLIDIDRVTIKGGTIQASERVGGLIGDTTSSNINNKILNTDIKLTEVKSTNLNTNIGTGGFIGDAAHTSKYLVENSSFVGIVSGGSNVGGLFGNVGYLTINNTKVGTLDASNNVLNTTNIKANGSYAGGVAGYVQYNLTTNGIKVYVNSVEASTRAGGVAGHTSIFNAINSEIISKKIYSFGTDTAGMVGYGNGLFNINGAFIKVDEIMSGTTTAGGVVGDFTPNGTHLFKNIDINVGEISANYPVGGVIAYQENSGAILNIENIKFSGYLLQRANHASHGAGGIVGTAMGTVNIKDSFIGEFEADGSASSNPSSEIISNGQNLGGLIGLYSAGILSNNHINVKTLESTQSQVGGLIGKARTNSSKVLDNNKVSLAGIKGLANVGGLIGLSEGGLNITDANLNNISVFGDGNNIGGIVGSMTGTGVINNSSLINSSVEGLDYVGGIVGLFSATSMNGVFVNGDTVKGRNQVGGVVGYTNKPITNSGSNSKVEATGDMVGGFAGQVVSGGNISSSYSLGDVSAKDMVGGFVGQLNGGTILNVYSLGAVNANAQVGGLVGYALGTFNIGNSYSAGKVTGVVSGTTRGLVGQSTKAPVKSYYLLVGNESLNTDSNNISKTILEMRNGEFFKDMGWNIVVDENLPVKLLPQLRWTCTGGVEFCKGATPTDGKNTIWVIGFGKDLIEYELSDKTDNYSKTDYLPTAWDLTLAGKLTITTDGNFDTNTISNWIYGTDYWYTDSLGNKIDSIINVNDSKTGIKLFINTDEYMVDHRANANHTYGSYEVTPVNVEVIANDYTKTYDGIAFNGGAGVHYQVEGKVASGLYGNDILGGTLVYGGSSQGQKDVGSGEYIITPSGLSSTIGNYNISFVDGKLKINPAELHVRADDASKTYDGKVYDKLQEHAIYSGFVGNEDLSTSGISGDLTYTYTKNGDTGHPNYGVNCEDKGGCINAGTYDISLGGLSSNGNYLIVYDDAQLTIKKANLTISADDKIFQYVTGGGYDGYDGKDNYSFKASGFVNGEDKSVLQFNSDLNQHFKVTNHGIEYTAHKDSNGNKPFNSGGYLVEVEGVNSENYNITYTSGHLIISPNPVLLRAQDKVVSYNGKYYTVSDFVAKHFNANGMQQGGDYTGANNYTMNFNDSNTGENLSFSWEFDGEAVGAKDVKFDNGNIVGYEIGFKSTGLIRGNYDANGDFVVDPNNGNFYVKQDGSGNNIVDVFFAPGMLIINKADLTVEVNNEERTYNGVNQNYDAQNDLTYNHGNPLNQELLDELISLGNGSFTFKQGSNIVDPKNAGLYSVNLDSSFFTTNSDFNLSNYDITILDGSLKINKADLTVKADDLSKTYDGSLFHDGNGVSYVNGLQGSDTYTGIIKGDLIYGGNSQNAKNVGDYIITATGYTADNYNIIFQDGVLNITPATLIVKANDDNKVYNSLAYSGGNGLTYSGFVGDDTFANSLNVLGLNYNSGSSNQAINSGTYTITPSGLIANNGNYIFDYQNGELIVSKANLIVKADSHHIKYNGQSHKNTTEHSVSYDGFVGNEDKSVLIGVLDFDFLGSDTNVVNAGVYTISPKGYTSSNYDISYETGVLDIDKVSVVVTANNDNVGYKGLEYKYEDTNKTGLTYSGFVNGEDETNSLIDLSGLTFDLHGAKNAGTYSITPSGIDAINYDFIYEDGILTINKAQLTAKANDDSKTYDAQAYLGGAGYTLSGFVGDDISNPNGVIVDSDNLVYSGNSFNSKDVGNYTISIGGLSSENYDFNYINGNLTTNKAQIIAKANDDSRVYDATQYKGGAGYTIDVNQLLGSDTLETIGIDNSGFVYGGDSFNSINSGIYDIEISGINSKNYEFIYENGTLQTSKADLIVKAKDGVEIYSGNSYTNGYGVDFNGFKGNDSETILNGLISYSLNNAINAGTYKITPSGYTSDNYNIRFEDGNLTINKAQLTAKANDDNKTYDTLGYIGGAGYTLSGFVNGENANIAGVIDSEIIYKNSAIGAKNAGTYTISIDNLSSANYDFIYEDGNLIIDKAVVTIKADNTSKTYDGKTYTNDDRKFTAIYSGLQGSETASGLGLNTNISFLGDATNAINAGTYDIDVSHADTLNYTFISDTQKGTLTINKAKVIVSANSQTKEYDATTYSGGNGVQYSGFVNGENETIAGLTGLNFIGNSQNAINVGEYNISPNGISASNYDFVYVDGTLKITPAQLTITADSKSKKYDGAIYNGGYSYKVEGLKGSDTLDETNKSYFIVKGNELYTESNAPNNAGVYLIKIDGLENQNYNINYVDGILAIGNNPLVITATDVTKVYDGENHIFSIDFSNPNNFSAVGWQENDSWTSLGEYLNNDTSNTKLNNFNMKFVIKDNGQVVLTNWKNAGEYEVNLEATSGFVMGDWDATGTTFTPNANGSVMLSGDYEIHFAPGVLKINKAELDIRVNNDNFIYTGQEYKGNGNNSLSANGFVVGENFSNLQGDINFTFNGNSYAKNAGIYDIQVDGLYSDNYNLHFYGGTLVIDKAKLNVSVQNDNKEYDANAYYGGSIVVSGYVNGENINNINQSNLVFTGDSQGAINVGEYNIYASGLESYNYDFIYNKDAKLIVNKAELSVKVDNKSKVYDSNNVTNSTLTYTGFKGNDNETTIDSSLLNFTFNGDTSALNAGTYTIIANGLNSDNYNITYINGELYVSKADLIISAEDKSKVYDNSIYTGGYSVVYSGFVGNENQSVLNGNLDFGGNSKNAINSGTYTITPSGYSSNNYNISYIDSNLIIEKAKVIISANDDSKVYSGTNQSSSTGVIYKVDGKVGTGLYGNDSLGGWSLSYDGNVYVKDAGSYIISVNGVSSNSNYEIIGTNDGHFVITPKTLTIRADNKNKSYDNSIYTNGYSVSYNGFVAGENRNNLGGTLAFVGDSQNAINAGTYTITPVGLSSNNYTISFIDGNLNIDKAKVAVSVNNDQTIYNGMGQTSSAGVVYQVDGKAGTGLYGNDTLGGWNLSYDGNVNAKDAGIYDIKVNGVSDNPNYEFVRFKDGKFTINKKDLIVSVDDKTMMYKKDIYNGGYSVSYDGFVNGETNLVLAGNLNYIGDSKTAINVGEYTIKTSGLNSNNYNIIYEDGTLKITPAELDVVVSSVNTIYNGGTIFTQSGGATVTLSNGGGAAYDNIDTFIYQHHNKNVGTYSGVLTVIGVDNANYIIKNSSAGDVTIEKADLVIKADNKEKYRDGKVFSGSYSVNYKGLQGNDTIYDAINGNIHYVGNAINAINVGEYIISIDSSNLSSHNYNLIFESGLLKIENKIEVWMDSIISSIKNGSATENKAMSFDMPLEKSSTRLMSMSEGVETVVVDLQTIKKSSKGLNDIRIPLGRNSKIDLVDGGVKLPLSLNQEFYLELKPDEDINEAIRDILDSRNRI</sequence>
<keyword evidence="3 4" id="KW-0732">Signal</keyword>